<keyword evidence="3" id="KW-1185">Reference proteome</keyword>
<organism evidence="2 3">
    <name type="scientific">Marininema halotolerans</name>
    <dbReference type="NCBI Taxonomy" id="1155944"/>
    <lineage>
        <taxon>Bacteria</taxon>
        <taxon>Bacillati</taxon>
        <taxon>Bacillota</taxon>
        <taxon>Bacilli</taxon>
        <taxon>Bacillales</taxon>
        <taxon>Thermoactinomycetaceae</taxon>
        <taxon>Marininema</taxon>
    </lineage>
</organism>
<protein>
    <submittedName>
        <fullName evidence="2">Immunity protein 50</fullName>
    </submittedName>
</protein>
<evidence type="ECO:0000313" key="3">
    <source>
        <dbReference type="Proteomes" id="UP000198660"/>
    </source>
</evidence>
<dbReference type="Pfam" id="PF21812">
    <property type="entry name" value="DUF6881"/>
    <property type="match status" value="1"/>
</dbReference>
<gene>
    <name evidence="2" type="ORF">SAMN05444972_11827</name>
</gene>
<evidence type="ECO:0000259" key="1">
    <source>
        <dbReference type="Pfam" id="PF21812"/>
    </source>
</evidence>
<dbReference type="InterPro" id="IPR028957">
    <property type="entry name" value="Imm50"/>
</dbReference>
<name>A0A1I6UMD0_9BACL</name>
<dbReference type="Pfam" id="PF15594">
    <property type="entry name" value="Imm50"/>
    <property type="match status" value="1"/>
</dbReference>
<accession>A0A1I6UMD0</accession>
<dbReference type="InterPro" id="IPR049248">
    <property type="entry name" value="DUF6881"/>
</dbReference>
<dbReference type="RefSeq" id="WP_091839635.1">
    <property type="nucleotide sequence ID" value="NZ_FPAA01000018.1"/>
</dbReference>
<dbReference type="Proteomes" id="UP000198660">
    <property type="component" value="Unassembled WGS sequence"/>
</dbReference>
<dbReference type="OrthoDB" id="288554at2"/>
<dbReference type="EMBL" id="FPAA01000018">
    <property type="protein sequence ID" value="SFT02600.1"/>
    <property type="molecule type" value="Genomic_DNA"/>
</dbReference>
<sequence length="218" mass="25426">MEYIKAKWIHDLKNEPIFYYMEVDPEGYEKRKIVLYEDEKVEYASEEVEKGAFLSPVPVGTVEEIDSDPECEAERISHKEFNEMWSMKVGSMWINFLDNPLPISKLYNNNIPSLDRVRIVKLSSINKNALNIIIQFNKLPEPLPPRWKLNNYNQAFMGIILYNVSEFELDGWNSMNTSKVTFSNCSDGKLSLEITSKTFEVRCKFDCVNISRTWGDKV</sequence>
<reference evidence="3" key="1">
    <citation type="submission" date="2016-10" db="EMBL/GenBank/DDBJ databases">
        <authorList>
            <person name="Varghese N."/>
            <person name="Submissions S."/>
        </authorList>
    </citation>
    <scope>NUCLEOTIDE SEQUENCE [LARGE SCALE GENOMIC DNA]</scope>
    <source>
        <strain evidence="3">DSM 45789</strain>
    </source>
</reference>
<proteinExistence type="predicted"/>
<feature type="domain" description="DUF6881" evidence="1">
    <location>
        <begin position="2"/>
        <end position="88"/>
    </location>
</feature>
<dbReference type="AlphaFoldDB" id="A0A1I6UMD0"/>
<evidence type="ECO:0000313" key="2">
    <source>
        <dbReference type="EMBL" id="SFT02600.1"/>
    </source>
</evidence>